<accession>A0A4Y7PUI9</accession>
<keyword evidence="4" id="KW-1185">Reference proteome</keyword>
<organism evidence="3 4">
    <name type="scientific">Rickenella mellea</name>
    <dbReference type="NCBI Taxonomy" id="50990"/>
    <lineage>
        <taxon>Eukaryota</taxon>
        <taxon>Fungi</taxon>
        <taxon>Dikarya</taxon>
        <taxon>Basidiomycota</taxon>
        <taxon>Agaricomycotina</taxon>
        <taxon>Agaricomycetes</taxon>
        <taxon>Hymenochaetales</taxon>
        <taxon>Rickenellaceae</taxon>
        <taxon>Rickenella</taxon>
    </lineage>
</organism>
<dbReference type="Proteomes" id="UP000294933">
    <property type="component" value="Unassembled WGS sequence"/>
</dbReference>
<keyword evidence="2" id="KW-0472">Membrane</keyword>
<feature type="transmembrane region" description="Helical" evidence="2">
    <location>
        <begin position="39"/>
        <end position="57"/>
    </location>
</feature>
<keyword evidence="2" id="KW-0812">Transmembrane</keyword>
<dbReference type="AlphaFoldDB" id="A0A4Y7PUI9"/>
<evidence type="ECO:0000313" key="4">
    <source>
        <dbReference type="Proteomes" id="UP000294933"/>
    </source>
</evidence>
<dbReference type="EMBL" id="ML170210">
    <property type="protein sequence ID" value="TDL18259.1"/>
    <property type="molecule type" value="Genomic_DNA"/>
</dbReference>
<evidence type="ECO:0000256" key="2">
    <source>
        <dbReference type="SAM" id="Phobius"/>
    </source>
</evidence>
<feature type="region of interest" description="Disordered" evidence="1">
    <location>
        <begin position="144"/>
        <end position="169"/>
    </location>
</feature>
<protein>
    <submittedName>
        <fullName evidence="3">Uncharacterized protein</fullName>
    </submittedName>
</protein>
<gene>
    <name evidence="3" type="ORF">BD410DRAFT_504897</name>
</gene>
<reference evidence="3 4" key="1">
    <citation type="submission" date="2018-06" db="EMBL/GenBank/DDBJ databases">
        <title>A transcriptomic atlas of mushroom development highlights an independent origin of complex multicellularity.</title>
        <authorList>
            <consortium name="DOE Joint Genome Institute"/>
            <person name="Krizsan K."/>
            <person name="Almasi E."/>
            <person name="Merenyi Z."/>
            <person name="Sahu N."/>
            <person name="Viragh M."/>
            <person name="Koszo T."/>
            <person name="Mondo S."/>
            <person name="Kiss B."/>
            <person name="Balint B."/>
            <person name="Kues U."/>
            <person name="Barry K."/>
            <person name="Hegedus J.C."/>
            <person name="Henrissat B."/>
            <person name="Johnson J."/>
            <person name="Lipzen A."/>
            <person name="Ohm R."/>
            <person name="Nagy I."/>
            <person name="Pangilinan J."/>
            <person name="Yan J."/>
            <person name="Xiong Y."/>
            <person name="Grigoriev I.V."/>
            <person name="Hibbett D.S."/>
            <person name="Nagy L.G."/>
        </authorList>
    </citation>
    <scope>NUCLEOTIDE SEQUENCE [LARGE SCALE GENOMIC DNA]</scope>
    <source>
        <strain evidence="3 4">SZMC22713</strain>
    </source>
</reference>
<name>A0A4Y7PUI9_9AGAM</name>
<proteinExistence type="predicted"/>
<feature type="compositionally biased region" description="Polar residues" evidence="1">
    <location>
        <begin position="144"/>
        <end position="162"/>
    </location>
</feature>
<dbReference type="STRING" id="50990.A0A4Y7PUI9"/>
<evidence type="ECO:0000256" key="1">
    <source>
        <dbReference type="SAM" id="MobiDB-lite"/>
    </source>
</evidence>
<keyword evidence="2" id="KW-1133">Transmembrane helix</keyword>
<evidence type="ECO:0000313" key="3">
    <source>
        <dbReference type="EMBL" id="TDL18259.1"/>
    </source>
</evidence>
<dbReference type="OrthoDB" id="2686513at2759"/>
<dbReference type="VEuPathDB" id="FungiDB:BD410DRAFT_504897"/>
<sequence>MTFDTVLSVLTLLKTYEMYRNYRDAGIHSDLVNLFLRDGSLYFALMAVANMINLILFKRIQTSFFEKSTGNNSVLTHTLSVTVVSRLVLNIRSVGSHDTPERITTTPQMTTDIHRRSTWIYDMASLIPPDADGSFGTIATATESTYEMSPTSDRTKKSTSWKLSELEHP</sequence>